<evidence type="ECO:0000259" key="2">
    <source>
        <dbReference type="PROSITE" id="PS50943"/>
    </source>
</evidence>
<keyword evidence="4" id="KW-1185">Reference proteome</keyword>
<comment type="caution">
    <text evidence="3">The sequence shown here is derived from an EMBL/GenBank/DDBJ whole genome shotgun (WGS) entry which is preliminary data.</text>
</comment>
<dbReference type="SUPFAM" id="SSF48452">
    <property type="entry name" value="TPR-like"/>
    <property type="match status" value="1"/>
</dbReference>
<proteinExistence type="predicted"/>
<protein>
    <submittedName>
        <fullName evidence="3">Helix-turn-helix domain-containing protein</fullName>
    </submittedName>
</protein>
<name>A0ABW8RMU1_9BACI</name>
<dbReference type="CDD" id="cd00093">
    <property type="entry name" value="HTH_XRE"/>
    <property type="match status" value="1"/>
</dbReference>
<gene>
    <name evidence="3" type="ORF">ACJEBI_21480</name>
</gene>
<dbReference type="InterPro" id="IPR050807">
    <property type="entry name" value="TransReg_Diox_bact_type"/>
</dbReference>
<dbReference type="Gene3D" id="1.10.260.40">
    <property type="entry name" value="lambda repressor-like DNA-binding domains"/>
    <property type="match status" value="1"/>
</dbReference>
<dbReference type="PANTHER" id="PTHR46797">
    <property type="entry name" value="HTH-TYPE TRANSCRIPTIONAL REGULATOR"/>
    <property type="match status" value="1"/>
</dbReference>
<sequence length="412" mass="48189">MLGERIREIRKRKKMTLEVLAGKELTKGMLSLIENNKAKPSMESLAYIAERLGVEIGDLLEEVSTQELRGILEKAEKLYNVDSETDKYKQLIGITEPYFEKLTQGYESARLLDIYSRSLYHEKMDGWRNISNRAAKMYDEMNLTAKRANIGIFWAMEKFVEHDYTESLTILLRERAEIESNHVYIDPMTRVDLDYHEAILHFAVGDSDAATLVMESAIHFSKEHRIFYRIDDLYRLAVAHALMTHDEEKKSHFSKKLKQYGEFAEDMRSMLFHDLFNIMALIYEKDYVKALDKIDQYLSDPKMTEVYEIWFLLEKGKAYYGLRRFNEGLSFLEKVNIPSWVHHPFDFTLLYVTDSYKALCHFELGNGNEAIKFAKMAVENYSTLVHTPYQDFANETYNTIKAKIEVDLPNGN</sequence>
<organism evidence="3 4">
    <name type="scientific">Bacillus salipaludis</name>
    <dbReference type="NCBI Taxonomy" id="2547811"/>
    <lineage>
        <taxon>Bacteria</taxon>
        <taxon>Bacillati</taxon>
        <taxon>Bacillota</taxon>
        <taxon>Bacilli</taxon>
        <taxon>Bacillales</taxon>
        <taxon>Bacillaceae</taxon>
        <taxon>Bacillus</taxon>
    </lineage>
</organism>
<dbReference type="EMBL" id="JBJHQH010000019">
    <property type="protein sequence ID" value="MFK9094029.1"/>
    <property type="molecule type" value="Genomic_DNA"/>
</dbReference>
<dbReference type="PROSITE" id="PS50943">
    <property type="entry name" value="HTH_CROC1"/>
    <property type="match status" value="1"/>
</dbReference>
<dbReference type="SMART" id="SM00530">
    <property type="entry name" value="HTH_XRE"/>
    <property type="match status" value="1"/>
</dbReference>
<dbReference type="Pfam" id="PF12844">
    <property type="entry name" value="HTH_19"/>
    <property type="match status" value="1"/>
</dbReference>
<evidence type="ECO:0000313" key="4">
    <source>
        <dbReference type="Proteomes" id="UP001623041"/>
    </source>
</evidence>
<dbReference type="InterPro" id="IPR001387">
    <property type="entry name" value="Cro/C1-type_HTH"/>
</dbReference>
<reference evidence="3 4" key="1">
    <citation type="submission" date="2024-11" db="EMBL/GenBank/DDBJ databases">
        <authorList>
            <person name="Lucas J.A."/>
        </authorList>
    </citation>
    <scope>NUCLEOTIDE SEQUENCE [LARGE SCALE GENOMIC DNA]</scope>
    <source>
        <strain evidence="3 4">Z 5.4</strain>
    </source>
</reference>
<dbReference type="RefSeq" id="WP_406582519.1">
    <property type="nucleotide sequence ID" value="NZ_JBJHQH010000019.1"/>
</dbReference>
<dbReference type="InterPro" id="IPR010982">
    <property type="entry name" value="Lambda_DNA-bd_dom_sf"/>
</dbReference>
<dbReference type="PANTHER" id="PTHR46797:SF1">
    <property type="entry name" value="METHYLPHOSPHONATE SYNTHASE"/>
    <property type="match status" value="1"/>
</dbReference>
<evidence type="ECO:0000256" key="1">
    <source>
        <dbReference type="ARBA" id="ARBA00023125"/>
    </source>
</evidence>
<keyword evidence="1" id="KW-0238">DNA-binding</keyword>
<evidence type="ECO:0000313" key="3">
    <source>
        <dbReference type="EMBL" id="MFK9094029.1"/>
    </source>
</evidence>
<dbReference type="SUPFAM" id="SSF47413">
    <property type="entry name" value="lambda repressor-like DNA-binding domains"/>
    <property type="match status" value="1"/>
</dbReference>
<dbReference type="Proteomes" id="UP001623041">
    <property type="component" value="Unassembled WGS sequence"/>
</dbReference>
<dbReference type="InterPro" id="IPR011990">
    <property type="entry name" value="TPR-like_helical_dom_sf"/>
</dbReference>
<feature type="domain" description="HTH cro/C1-type" evidence="2">
    <location>
        <begin position="6"/>
        <end position="59"/>
    </location>
</feature>
<accession>A0ABW8RMU1</accession>
<dbReference type="Gene3D" id="1.25.40.10">
    <property type="entry name" value="Tetratricopeptide repeat domain"/>
    <property type="match status" value="1"/>
</dbReference>